<dbReference type="AlphaFoldDB" id="A0A2T1EP14"/>
<dbReference type="OrthoDB" id="456867at2"/>
<name>A0A2T1EP14_9CYAN</name>
<accession>A0A2T1EP14</accession>
<dbReference type="EMBL" id="PVWK01000014">
    <property type="protein sequence ID" value="PSB34479.1"/>
    <property type="molecule type" value="Genomic_DNA"/>
</dbReference>
<proteinExistence type="predicted"/>
<evidence type="ECO:0000313" key="2">
    <source>
        <dbReference type="Proteomes" id="UP000239576"/>
    </source>
</evidence>
<sequence length="163" mass="19141">MFKLQDLPGGVIEDLCQEDRWRLDIDPGFDAKHEFFLSWRYFVALPKNPSPYYESTEADLADFLTFDGFDVLLPVSRSHHPNIELIRLIPGVNHQTLTLFLHDSFHESYFNDEWSARYGFLAVADRYQKFGCDFYLASYYHFSYLIGADYEAASEVMRKKLNL</sequence>
<gene>
    <name evidence="1" type="ORF">C7B82_02870</name>
</gene>
<keyword evidence="2" id="KW-1185">Reference proteome</keyword>
<comment type="caution">
    <text evidence="1">The sequence shown here is derived from an EMBL/GenBank/DDBJ whole genome shotgun (WGS) entry which is preliminary data.</text>
</comment>
<dbReference type="Proteomes" id="UP000239576">
    <property type="component" value="Unassembled WGS sequence"/>
</dbReference>
<evidence type="ECO:0000313" key="1">
    <source>
        <dbReference type="EMBL" id="PSB34479.1"/>
    </source>
</evidence>
<organism evidence="1 2">
    <name type="scientific">Stenomitos frigidus ULC18</name>
    <dbReference type="NCBI Taxonomy" id="2107698"/>
    <lineage>
        <taxon>Bacteria</taxon>
        <taxon>Bacillati</taxon>
        <taxon>Cyanobacteriota</taxon>
        <taxon>Cyanophyceae</taxon>
        <taxon>Leptolyngbyales</taxon>
        <taxon>Leptolyngbyaceae</taxon>
        <taxon>Stenomitos</taxon>
    </lineage>
</organism>
<protein>
    <submittedName>
        <fullName evidence="1">Uncharacterized protein</fullName>
    </submittedName>
</protein>
<reference evidence="2" key="1">
    <citation type="submission" date="2018-02" db="EMBL/GenBank/DDBJ databases">
        <authorList>
            <person name="Moore K."/>
            <person name="Momper L."/>
        </authorList>
    </citation>
    <scope>NUCLEOTIDE SEQUENCE [LARGE SCALE GENOMIC DNA]</scope>
    <source>
        <strain evidence="2">ULC18</strain>
    </source>
</reference>
<reference evidence="1 2" key="2">
    <citation type="submission" date="2018-03" db="EMBL/GenBank/DDBJ databases">
        <title>The ancient ancestry and fast evolution of plastids.</title>
        <authorList>
            <person name="Moore K.R."/>
            <person name="Magnabosco C."/>
            <person name="Momper L."/>
            <person name="Gold D.A."/>
            <person name="Bosak T."/>
            <person name="Fournier G.P."/>
        </authorList>
    </citation>
    <scope>NUCLEOTIDE SEQUENCE [LARGE SCALE GENOMIC DNA]</scope>
    <source>
        <strain evidence="1 2">ULC18</strain>
    </source>
</reference>